<accession>A0A6A6WZJ2</accession>
<keyword evidence="4" id="KW-1185">Reference proteome</keyword>
<name>A0A6A6WZJ2_9PLEO</name>
<gene>
    <name evidence="3" type="ORF">K505DRAFT_341340</name>
</gene>
<dbReference type="InterPro" id="IPR046797">
    <property type="entry name" value="PDDEXK_12"/>
</dbReference>
<evidence type="ECO:0000313" key="3">
    <source>
        <dbReference type="EMBL" id="KAF2789344.1"/>
    </source>
</evidence>
<reference evidence="3" key="1">
    <citation type="journal article" date="2020" name="Stud. Mycol.">
        <title>101 Dothideomycetes genomes: a test case for predicting lifestyles and emergence of pathogens.</title>
        <authorList>
            <person name="Haridas S."/>
            <person name="Albert R."/>
            <person name="Binder M."/>
            <person name="Bloem J."/>
            <person name="Labutti K."/>
            <person name="Salamov A."/>
            <person name="Andreopoulos B."/>
            <person name="Baker S."/>
            <person name="Barry K."/>
            <person name="Bills G."/>
            <person name="Bluhm B."/>
            <person name="Cannon C."/>
            <person name="Castanera R."/>
            <person name="Culley D."/>
            <person name="Daum C."/>
            <person name="Ezra D."/>
            <person name="Gonzalez J."/>
            <person name="Henrissat B."/>
            <person name="Kuo A."/>
            <person name="Liang C."/>
            <person name="Lipzen A."/>
            <person name="Lutzoni F."/>
            <person name="Magnuson J."/>
            <person name="Mondo S."/>
            <person name="Nolan M."/>
            <person name="Ohm R."/>
            <person name="Pangilinan J."/>
            <person name="Park H.-J."/>
            <person name="Ramirez L."/>
            <person name="Alfaro M."/>
            <person name="Sun H."/>
            <person name="Tritt A."/>
            <person name="Yoshinaga Y."/>
            <person name="Zwiers L.-H."/>
            <person name="Turgeon B."/>
            <person name="Goodwin S."/>
            <person name="Spatafora J."/>
            <person name="Crous P."/>
            <person name="Grigoriev I."/>
        </authorList>
    </citation>
    <scope>NUCLEOTIDE SEQUENCE</scope>
    <source>
        <strain evidence="3">CBS 109.77</strain>
    </source>
</reference>
<feature type="domain" description="PD-(D/E)XK nuclease-like" evidence="2">
    <location>
        <begin position="207"/>
        <end position="437"/>
    </location>
</feature>
<evidence type="ECO:0000259" key="2">
    <source>
        <dbReference type="Pfam" id="PF20516"/>
    </source>
</evidence>
<evidence type="ECO:0000256" key="1">
    <source>
        <dbReference type="SAM" id="MobiDB-lite"/>
    </source>
</evidence>
<sequence length="448" mass="48764">MATPPFALLGPGNRQILCADALVPPQHAPAQQPRTKITVWSLLDDTTPIPDGAPSDGAPSDGAPSDGAFPAQPHKLHHIPGEIQHRQKVAETDGTQLVPLKLPSPILPLLPIPSNVSISTRRSRSHSPSPSPSKPSSMFKREHLQHLDPSITVIGSRWKAQEQHGVQMPAAVAGLWELCENITVFSQNALIPADVGLPVNRIEETLYMVMWQAEACRECAAPASQWIAKVILPVLNSLETLPFGVPSSPTANDKIGVFDMRAVEMSPDCEPENTLPAAHFKDLDRKIDLVVGLHLHHATKSALCRAQAKAYECSKPINQASTLVHQNPLFLSIAVKRTCGGADPMVPLATWVAGEFIKRDFDGVDTGMPALAVEIDGDTWRLYVVVATVERGANGTKGTLRLNVIGHVTLGGTDTWLNLCRLYHSLCWIVEWGRTVYLPWFEREVLGI</sequence>
<protein>
    <recommendedName>
        <fullName evidence="2">PD-(D/E)XK nuclease-like domain-containing protein</fullName>
    </recommendedName>
</protein>
<dbReference type="Proteomes" id="UP000799757">
    <property type="component" value="Unassembled WGS sequence"/>
</dbReference>
<dbReference type="Pfam" id="PF20516">
    <property type="entry name" value="PDDEXK_12"/>
    <property type="match status" value="1"/>
</dbReference>
<dbReference type="OrthoDB" id="4161186at2759"/>
<evidence type="ECO:0000313" key="4">
    <source>
        <dbReference type="Proteomes" id="UP000799757"/>
    </source>
</evidence>
<proteinExistence type="predicted"/>
<organism evidence="3 4">
    <name type="scientific">Melanomma pulvis-pyrius CBS 109.77</name>
    <dbReference type="NCBI Taxonomy" id="1314802"/>
    <lineage>
        <taxon>Eukaryota</taxon>
        <taxon>Fungi</taxon>
        <taxon>Dikarya</taxon>
        <taxon>Ascomycota</taxon>
        <taxon>Pezizomycotina</taxon>
        <taxon>Dothideomycetes</taxon>
        <taxon>Pleosporomycetidae</taxon>
        <taxon>Pleosporales</taxon>
        <taxon>Melanommataceae</taxon>
        <taxon>Melanomma</taxon>
    </lineage>
</organism>
<dbReference type="AlphaFoldDB" id="A0A6A6WZJ2"/>
<dbReference type="EMBL" id="MU002144">
    <property type="protein sequence ID" value="KAF2789344.1"/>
    <property type="molecule type" value="Genomic_DNA"/>
</dbReference>
<feature type="region of interest" description="Disordered" evidence="1">
    <location>
        <begin position="118"/>
        <end position="138"/>
    </location>
</feature>
<feature type="region of interest" description="Disordered" evidence="1">
    <location>
        <begin position="44"/>
        <end position="75"/>
    </location>
</feature>